<organism evidence="1 3">
    <name type="scientific">Plasmodiophora brassicae</name>
    <name type="common">Clubroot disease agent</name>
    <dbReference type="NCBI Taxonomy" id="37360"/>
    <lineage>
        <taxon>Eukaryota</taxon>
        <taxon>Sar</taxon>
        <taxon>Rhizaria</taxon>
        <taxon>Endomyxa</taxon>
        <taxon>Phytomyxea</taxon>
        <taxon>Plasmodiophorida</taxon>
        <taxon>Plasmodiophoridae</taxon>
        <taxon>Plasmodiophora</taxon>
    </lineage>
</organism>
<sequence length="127" mass="13863">MTNWDDCNPKRILGASSWVGQRVEIISQKNRGQVGIISRSGHGFYAVELENGQGVLMKRAGELELCGGGRDEDAKLWKAATILLCIAETNKQRRQKAAKKREMMMMAAQQQANVSAMAAFASACTSS</sequence>
<evidence type="ECO:0000313" key="3">
    <source>
        <dbReference type="Proteomes" id="UP000039324"/>
    </source>
</evidence>
<name>A0A0G4ITM4_PLABS</name>
<keyword evidence="2" id="KW-0496">Mitochondrion</keyword>
<keyword evidence="3" id="KW-1185">Reference proteome</keyword>
<evidence type="ECO:0000313" key="4">
    <source>
        <dbReference type="Proteomes" id="UP000290189"/>
    </source>
</evidence>
<dbReference type="Proteomes" id="UP000039324">
    <property type="component" value="Unassembled WGS sequence"/>
</dbReference>
<proteinExistence type="predicted"/>
<reference evidence="1 3" key="1">
    <citation type="submission" date="2015-02" db="EMBL/GenBank/DDBJ databases">
        <authorList>
            <person name="Chooi Y.-H."/>
        </authorList>
    </citation>
    <scope>NUCLEOTIDE SEQUENCE [LARGE SCALE GENOMIC DNA]</scope>
    <source>
        <strain evidence="1">E3</strain>
    </source>
</reference>
<dbReference type="EMBL" id="OVEO01000004">
    <property type="protein sequence ID" value="SPQ95845.1"/>
    <property type="molecule type" value="Genomic_DNA"/>
</dbReference>
<reference evidence="2 4" key="2">
    <citation type="submission" date="2018-03" db="EMBL/GenBank/DDBJ databases">
        <authorList>
            <person name="Fogelqvist J."/>
        </authorList>
    </citation>
    <scope>NUCLEOTIDE SEQUENCE [LARGE SCALE GENOMIC DNA]</scope>
</reference>
<dbReference type="AlphaFoldDB" id="A0A0G4ITM4"/>
<geneLocation type="mitochondrion" evidence="2"/>
<dbReference type="EMBL" id="CDSF01000085">
    <property type="protein sequence ID" value="CEO98524.1"/>
    <property type="molecule type" value="Genomic_DNA"/>
</dbReference>
<dbReference type="Proteomes" id="UP000290189">
    <property type="component" value="Unassembled WGS sequence"/>
</dbReference>
<evidence type="ECO:0000313" key="2">
    <source>
        <dbReference type="EMBL" id="SPQ95845.1"/>
    </source>
</evidence>
<protein>
    <submittedName>
        <fullName evidence="1">Uncharacterized protein</fullName>
    </submittedName>
</protein>
<evidence type="ECO:0000313" key="1">
    <source>
        <dbReference type="EMBL" id="CEO98524.1"/>
    </source>
</evidence>
<accession>A0A0G4ITM4</accession>
<gene>
    <name evidence="1" type="ORF">PBRA_006638</name>
    <name evidence="2" type="ORF">PLBR_LOCUS3060</name>
</gene>